<dbReference type="OrthoDB" id="3215713at2"/>
<evidence type="ECO:0000313" key="1">
    <source>
        <dbReference type="EMBL" id="RNL85562.1"/>
    </source>
</evidence>
<dbReference type="AlphaFoldDB" id="A0A3N0ECJ1"/>
<keyword evidence="2" id="KW-1185">Reference proteome</keyword>
<dbReference type="RefSeq" id="WP_123200819.1">
    <property type="nucleotide sequence ID" value="NZ_RJMB01000006.1"/>
</dbReference>
<sequence>MQPEELASTQDDVFDMDVSLLEVEEPASLVNMTEDQYGTTCEKDICISGA</sequence>
<accession>A0A3N0ECJ1</accession>
<evidence type="ECO:0000313" key="2">
    <source>
        <dbReference type="Proteomes" id="UP000269198"/>
    </source>
</evidence>
<protein>
    <submittedName>
        <fullName evidence="1">FxLD family lantipeptide</fullName>
    </submittedName>
</protein>
<organism evidence="1 2">
    <name type="scientific">Halostreptopolyspora alba</name>
    <dbReference type="NCBI Taxonomy" id="2487137"/>
    <lineage>
        <taxon>Bacteria</taxon>
        <taxon>Bacillati</taxon>
        <taxon>Actinomycetota</taxon>
        <taxon>Actinomycetes</taxon>
        <taxon>Streptosporangiales</taxon>
        <taxon>Nocardiopsidaceae</taxon>
        <taxon>Halostreptopolyspora</taxon>
    </lineage>
</organism>
<dbReference type="EMBL" id="RJMB01000006">
    <property type="protein sequence ID" value="RNL85562.1"/>
    <property type="molecule type" value="Genomic_DNA"/>
</dbReference>
<reference evidence="1 2" key="1">
    <citation type="submission" date="2018-11" db="EMBL/GenBank/DDBJ databases">
        <title>The genome draft of YIM 96095.</title>
        <authorList>
            <person name="Tang S.-K."/>
            <person name="Chunyu W.-X."/>
            <person name="Feng Y.-Z."/>
        </authorList>
    </citation>
    <scope>NUCLEOTIDE SEQUENCE [LARGE SCALE GENOMIC DNA]</scope>
    <source>
        <strain evidence="1 2">YIM 96095</strain>
    </source>
</reference>
<gene>
    <name evidence="1" type="ORF">EFW17_08810</name>
</gene>
<comment type="caution">
    <text evidence="1">The sequence shown here is derived from an EMBL/GenBank/DDBJ whole genome shotgun (WGS) entry which is preliminary data.</text>
</comment>
<name>A0A3N0ECJ1_9ACTN</name>
<proteinExistence type="predicted"/>
<dbReference type="Proteomes" id="UP000269198">
    <property type="component" value="Unassembled WGS sequence"/>
</dbReference>